<reference evidence="1 2" key="1">
    <citation type="journal article" date="2023" name="ACS Omega">
        <title>Identification of the Neoaspergillic Acid Biosynthesis Gene Cluster by Establishing an In Vitro CRISPR-Ribonucleoprotein Genetic System in Aspergillus melleus.</title>
        <authorList>
            <person name="Yuan B."/>
            <person name="Grau M.F."/>
            <person name="Murata R.M."/>
            <person name="Torok T."/>
            <person name="Venkateswaran K."/>
            <person name="Stajich J.E."/>
            <person name="Wang C.C.C."/>
        </authorList>
    </citation>
    <scope>NUCLEOTIDE SEQUENCE [LARGE SCALE GENOMIC DNA]</scope>
    <source>
        <strain evidence="1 2">IMV 1140</strain>
    </source>
</reference>
<protein>
    <submittedName>
        <fullName evidence="1">COMPASS (Complex proteins associated with Set1p) component</fullName>
    </submittedName>
</protein>
<comment type="caution">
    <text evidence="1">The sequence shown here is derived from an EMBL/GenBank/DDBJ whole genome shotgun (WGS) entry which is preliminary data.</text>
</comment>
<keyword evidence="2" id="KW-1185">Reference proteome</keyword>
<proteinExistence type="predicted"/>
<sequence>MAGDTNGPADPSQGNKGADDSTTLNPYETIPESIPKDDPFLKQSPHYGRYHRRDDDFTPRYDHWYQSDPSAFSYWENFVRSAWTAENSLNVPGSREAFAVGSVIIRVDAEPAIDAAAEKYSYVNANELSAARKAEDALREINVAVPVIYFYGTIDGKNVSVESRIPGVSLEVAWRHLSDEQINMFKQQCRRILERLRDIDSPPESPSYVCSGLNSQLPPEIRDTEREILFKNKGEGESLDLVHNNMTLSNVIVSDDQVVGILGWRHCGFFGFGRANKIHRQFRVTESLGAVVGGLSGSVQTWLSLYENMPGAGEDSRASVNRNTPGPPVKTEPSAMILDRVPLDKDVEERSILGQLDGTDLPGEHPTPKKIANLKQGGTSRASSSSERSSPANSTKQATGRKSATGATKKGVGRKPPAKKRKLNDIDNESVDGGRSNTPSSARGSKPPAAKKRGSTSVAGSPAPEPKKKGRKKPTVQQEEEDDDSVDENELFCICRKPDNHTWMIACDGECDDWFHGKCVNIDPRDADLIEKYICPNCKEKGLGWTTWKPMCRLPNCRKPARIYTNNPSKYCTDEHGREFMLTRTRPLGVSLSKGPQKSLTNGRNAINGSSRLRDSQDAEPQTNGVPVGNGTMTIHGQKNGIPEELGSRGGILTAGELKALVTGVSSASEFRKLGERIITPPPEEEEEKEGKEGNPEGETKPKKKLGLDVDPDPKRLTYSPDEAAKIEELRKWRDELHHRKDMLNARNTFLTLVRQRSKSIVEKLKQTDPKGGWKDICGFDTRLAWSDEEFDEWRLSEPGAKALQDGTPELLASSHPDATDADGDAKMDPDEIDMANTTRGVCLKKRCERHKQWVKIQQQELLFEENTLTQDLTRCEKEAQNVVERAVLRMWAETDNAQIGGH</sequence>
<evidence type="ECO:0000313" key="1">
    <source>
        <dbReference type="EMBL" id="KAK1139868.1"/>
    </source>
</evidence>
<dbReference type="EMBL" id="JAOPJF010000096">
    <property type="protein sequence ID" value="KAK1139868.1"/>
    <property type="molecule type" value="Genomic_DNA"/>
</dbReference>
<name>A0ACC3AQX4_9EURO</name>
<accession>A0ACC3AQX4</accession>
<evidence type="ECO:0000313" key="2">
    <source>
        <dbReference type="Proteomes" id="UP001177260"/>
    </source>
</evidence>
<gene>
    <name evidence="1" type="primary">SPP1</name>
    <name evidence="1" type="ORF">N8T08_011113</name>
</gene>
<dbReference type="Proteomes" id="UP001177260">
    <property type="component" value="Unassembled WGS sequence"/>
</dbReference>
<organism evidence="1 2">
    <name type="scientific">Aspergillus melleus</name>
    <dbReference type="NCBI Taxonomy" id="138277"/>
    <lineage>
        <taxon>Eukaryota</taxon>
        <taxon>Fungi</taxon>
        <taxon>Dikarya</taxon>
        <taxon>Ascomycota</taxon>
        <taxon>Pezizomycotina</taxon>
        <taxon>Eurotiomycetes</taxon>
        <taxon>Eurotiomycetidae</taxon>
        <taxon>Eurotiales</taxon>
        <taxon>Aspergillaceae</taxon>
        <taxon>Aspergillus</taxon>
        <taxon>Aspergillus subgen. Circumdati</taxon>
    </lineage>
</organism>